<feature type="compositionally biased region" description="Low complexity" evidence="1">
    <location>
        <begin position="124"/>
        <end position="142"/>
    </location>
</feature>
<comment type="caution">
    <text evidence="2">The sequence shown here is derived from an EMBL/GenBank/DDBJ whole genome shotgun (WGS) entry which is preliminary data.</text>
</comment>
<sequence length="220" mass="25059">MSNYSNCRDSYVQYQHLSQSHNILYHEWIDDGILPTPDQIISNQETNDDKYNDHGPMITNLQVSDKYWDYFCDDEQWEIFNPMNLSIESNGNIIFNKLVSAQGPLDNIIDTSNNNNRRDRDNNRNNNTIATNSQGHMSGNASDNDDDDTNGIIGDSDNLTDNNNSSIQNNNNNNNNNTRINKDNSDNDIIVGSAFDLRTLNSIKQVVNGWSSGYPDFHTR</sequence>
<feature type="region of interest" description="Disordered" evidence="1">
    <location>
        <begin position="105"/>
        <end position="186"/>
    </location>
</feature>
<protein>
    <submittedName>
        <fullName evidence="2">Transmembrane 9 super member 3</fullName>
    </submittedName>
</protein>
<keyword evidence="2" id="KW-0812">Transmembrane</keyword>
<keyword evidence="2" id="KW-0472">Membrane</keyword>
<reference evidence="2 3" key="1">
    <citation type="submission" date="2020-11" db="EMBL/GenBank/DDBJ databases">
        <title>Kefir isolates.</title>
        <authorList>
            <person name="Marcisauskas S."/>
            <person name="Kim Y."/>
            <person name="Blasche S."/>
        </authorList>
    </citation>
    <scope>NUCLEOTIDE SEQUENCE [LARGE SCALE GENOMIC DNA]</scope>
    <source>
        <strain evidence="2 3">OG2</strain>
    </source>
</reference>
<dbReference type="AlphaFoldDB" id="A0A9P6W0Y8"/>
<evidence type="ECO:0000313" key="2">
    <source>
        <dbReference type="EMBL" id="KAG0661612.1"/>
    </source>
</evidence>
<feature type="compositionally biased region" description="Low complexity" evidence="1">
    <location>
        <begin position="150"/>
        <end position="179"/>
    </location>
</feature>
<dbReference type="EMBL" id="PUHR01000158">
    <property type="protein sequence ID" value="KAG0661612.1"/>
    <property type="molecule type" value="Genomic_DNA"/>
</dbReference>
<dbReference type="OrthoDB" id="4038621at2759"/>
<feature type="compositionally biased region" description="Low complexity" evidence="1">
    <location>
        <begin position="106"/>
        <end position="115"/>
    </location>
</feature>
<proteinExistence type="predicted"/>
<evidence type="ECO:0000313" key="3">
    <source>
        <dbReference type="Proteomes" id="UP000750334"/>
    </source>
</evidence>
<organism evidence="2 3">
    <name type="scientific">Maudiozyma exigua</name>
    <name type="common">Yeast</name>
    <name type="synonym">Kazachstania exigua</name>
    <dbReference type="NCBI Taxonomy" id="34358"/>
    <lineage>
        <taxon>Eukaryota</taxon>
        <taxon>Fungi</taxon>
        <taxon>Dikarya</taxon>
        <taxon>Ascomycota</taxon>
        <taxon>Saccharomycotina</taxon>
        <taxon>Saccharomycetes</taxon>
        <taxon>Saccharomycetales</taxon>
        <taxon>Saccharomycetaceae</taxon>
        <taxon>Maudiozyma</taxon>
    </lineage>
</organism>
<accession>A0A9P6W0Y8</accession>
<keyword evidence="3" id="KW-1185">Reference proteome</keyword>
<dbReference type="Proteomes" id="UP000750334">
    <property type="component" value="Unassembled WGS sequence"/>
</dbReference>
<evidence type="ECO:0000256" key="1">
    <source>
        <dbReference type="SAM" id="MobiDB-lite"/>
    </source>
</evidence>
<gene>
    <name evidence="2" type="primary">TM9SF3</name>
    <name evidence="2" type="ORF">C6P45_001289</name>
</gene>
<name>A0A9P6W0Y8_MAUEX</name>